<evidence type="ECO:0000313" key="2">
    <source>
        <dbReference type="Proteomes" id="UP001244872"/>
    </source>
</evidence>
<protein>
    <submittedName>
        <fullName evidence="1">NEL-type E3 ubiquitin ligase domain-containing protein</fullName>
    </submittedName>
</protein>
<accession>A0ACC6LD99</accession>
<evidence type="ECO:0000313" key="1">
    <source>
        <dbReference type="EMBL" id="MDR9876197.1"/>
    </source>
</evidence>
<proteinExistence type="predicted"/>
<dbReference type="EMBL" id="JAVLRO010000004">
    <property type="protein sequence ID" value="MDR9876197.1"/>
    <property type="molecule type" value="Genomic_DNA"/>
</dbReference>
<keyword evidence="2" id="KW-1185">Reference proteome</keyword>
<dbReference type="Proteomes" id="UP001244872">
    <property type="component" value="Unassembled WGS sequence"/>
</dbReference>
<sequence length="2313" mass="257752">MPESPSVTDSHHHDLLKDAIPAWLTDVPPSYRSALKHSDAVLPAWYQQASAAQRKTLEDSVVASFTAQGKLDKAMSTLQDIDTFARPLLVKALSDQFKVQLDVDKTFLRLRKSITVGIFSITAGWFEALKLPLLQAALHNFEEAECEADAFHPSSGFVIKAGDDFEPITTTLTVAQFTGLCRSLDIGAKYQAYLKDYLEPKDAVTQAVLRDKFIAAHKAALRVAAEQALLKKDITDADYRMVLSVVGGETEPMLNGQRIWFRDLSLMKHRLTGVVVFLVSGELHNASQLLLYIPDDPQSPLKRYTVAQLKPMFKQRLTARDTPPASAGSPTAYQRFFSQFVDYADRADYFSQFTQDTSETTVAQDLAPYAPLLNQIRQGLDPYSLFSRVNTLPPPNPIQQVANDDPYLNPVVIAPVHSGIFWVDNFDLWTYLYEQHRAKVYADARSHAVPTAQVDATVRSRKLAALLNIGMLLLTGVSIFVPGLGEVMIAVMAGQLLYETFEGVKEWTEGDRKAAKAHLIDVAENLVLLAAQVGVGSGLAKLTAVPAEPVVEGLQPVTLPSGKTRLWKPHLKAYESDVALAADASPDPQGRYAVNGKTYIRQDGKHYEISQGTKPGEWRIQHPSDPDAYQPLLRHNGQGAWRHTLERPLAWDRLTLLRRLGHTTEQYSDEQLLKIAEVSGVSDNTLRKAHLDNQPPPPELTDAMRLFEADRGVEDVISQVQSGTAVDERYLYILPLVTELPRWPTGRVLEVFDGPGLTGKSVQYGAERLYAGVRAKAPIRMSRAEVLGSGLPARILAALDEDEITELLGGEAARVREARPVEFRKQITDFAQTRRPAIFESLYEGPKPTDLRITQLRKACPGLSQPAAQDILAHASTEALVRLESTGKVPLALLEEGRWYARQGRQARAYAGLHTDHIATTDSKRLALHALQKLPGWSDAVRLEIRDEHVGGRLIDAIGNQDAMQRKFLVKKGPVYQAFDERGEALNSLPRYGDNFYASVLHALPDEARQALGVPHVGQQAELQRSIIRSAVEHSHLAPQWLGQPRGESMRFKPPARIGVNQAGYYASGRGAGMDPSLVTRVQDLYPDLSDEQANGFILQQRRAGQTDAQIYGLLQARGREWETLEATLTQWVETQPPTSPEAMQRSATAENLRASWRNAPLANDVQTAARLELTTDAPLPPLTADFSHVRALVTHGQPLEQLSGLFPRVESLHIFVTGPRSINQFETLTRWPRLTRLQLFSPLSAENINTLGSLSQLEELSIANNNVFPPMSQPLLDVSRLTRLRQLEIFGSQVTDWPVGVLELPHLERLNLRGTSIDSIPAELLEGHERLLAGLSLSWSRLSRDSFRALYTRLNDRPVHLIDLEEMVREYCAGELSRLTEPARDSQVLINTFAERWVGHHARFEAIEALSEQYSGIDRRLNEWLRPPHEVEHANQRWMGGYLRVQWSRGLLNHYAAADPLRVRPSSFLEVDLRGFSPSSLPDLPANSFPHTTALRLMNLRVPMEQVSRFIRAFTQARTLELNYCDLAAAPAELQEFPVLEHLSLQGNPLTRLEVAHLHRLRTLNLRETNLLQVPTGLEDLPQLASLNLRNTRITALPEAILTRDELLLSTNVVGTPLSQVSEGALAVARQRVETARGLPAGALERFAYEEPPTNVFPETESGASLTRHLLDLPSAEPGLPLPQRLQRLQPAMDEQALQQWLARLRAGGASEAHLNALIDVWNEALHALTRQLNGWLYTRGSQATDWTVASRRNQAAQRIITCWRQGLAADTAGQTLSFNGLQLDNLPMLAADFTHVQHLDLSGIQFAEQGSNGFLAGLSGVRSLRLTGNELQGLPAALTEMPELRELDLSSNRFDDELAIGLDEWPHLQQLNLSDNLMEFFSIEPGSPLEVLNLSGNRLTDWPAGTLEAGHLRTLNLSANDISSIPSEALNGSHDALMEGTDISENPLSHDSLTALIEYLDRTGRDSALGLSRREIQTMMGDALPSSPEPDELFPEQPDEDLPGQPSPVEQPVPWIDDLPLTEQGRLREIWAQLQAEPDHQAFFHLLERLQDTMEFGAGRADLSQRVRNVLEAAADNTELRQTLFAMSHTHGTCVDGRILTFSGLEVRVYEHNALLNVDTARLDLRGAALLNLSRQLFRLGRAEVEADRALVPLSDVAEVRLSYRIGLARGWPDQLELPGQPRYMRFSRPISGTELAEARRNILDAERSEMFYEDLISRDYWVDYLKQRYADEFATLKSNADARQNALEDAHEAFDDAYLEALSRLEIEQATERNLKLLELSRREVAELTPPSGDQQQPGPSRDVTGRRSH</sequence>
<comment type="caution">
    <text evidence="1">The sequence shown here is derived from an EMBL/GenBank/DDBJ whole genome shotgun (WGS) entry which is preliminary data.</text>
</comment>
<organism evidence="1 2">
    <name type="scientific">Pseudomonas allii</name>
    <dbReference type="NCBI Taxonomy" id="2740531"/>
    <lineage>
        <taxon>Bacteria</taxon>
        <taxon>Pseudomonadati</taxon>
        <taxon>Pseudomonadota</taxon>
        <taxon>Gammaproteobacteria</taxon>
        <taxon>Pseudomonadales</taxon>
        <taxon>Pseudomonadaceae</taxon>
        <taxon>Pseudomonas</taxon>
    </lineage>
</organism>
<reference evidence="1" key="1">
    <citation type="submission" date="2023-07" db="EMBL/GenBank/DDBJ databases">
        <title>Bioagumentation of soil contaminated with hydrocarbons using Pseudomonas poae 7b strain.</title>
        <authorList>
            <person name="Kumor A."/>
        </authorList>
    </citation>
    <scope>NUCLEOTIDE SEQUENCE</scope>
    <source>
        <strain evidence="1">7b</strain>
    </source>
</reference>
<name>A0ACC6LD99_9PSED</name>
<gene>
    <name evidence="1" type="ORF">RJC98_13465</name>
</gene>